<dbReference type="Gene3D" id="2.60.120.10">
    <property type="entry name" value="Jelly Rolls"/>
    <property type="match status" value="1"/>
</dbReference>
<dbReference type="InterPro" id="IPR011051">
    <property type="entry name" value="RmlC_Cupin_sf"/>
</dbReference>
<accession>A0A9D9E6J6</accession>
<protein>
    <submittedName>
        <fullName evidence="2">Cupin domain-containing protein</fullName>
    </submittedName>
</protein>
<organism evidence="2 3">
    <name type="scientific">Candidatus Aphodenecus pullistercoris</name>
    <dbReference type="NCBI Taxonomy" id="2840669"/>
    <lineage>
        <taxon>Bacteria</taxon>
        <taxon>Pseudomonadati</taxon>
        <taxon>Spirochaetota</taxon>
        <taxon>Spirochaetia</taxon>
        <taxon>Spirochaetales</taxon>
        <taxon>Candidatus Aphodenecus</taxon>
    </lineage>
</organism>
<dbReference type="PANTHER" id="PTHR33387:SF3">
    <property type="entry name" value="DUF985 DOMAIN-CONTAINING PROTEIN"/>
    <property type="match status" value="1"/>
</dbReference>
<gene>
    <name evidence="2" type="ORF">IAC42_00675</name>
</gene>
<dbReference type="SUPFAM" id="SSF51182">
    <property type="entry name" value="RmlC-like cupins"/>
    <property type="match status" value="1"/>
</dbReference>
<dbReference type="Pfam" id="PF06172">
    <property type="entry name" value="Cupin_5"/>
    <property type="match status" value="1"/>
</dbReference>
<proteinExistence type="predicted"/>
<dbReference type="InterPro" id="IPR039935">
    <property type="entry name" value="YML079W-like"/>
</dbReference>
<evidence type="ECO:0000259" key="1">
    <source>
        <dbReference type="Pfam" id="PF06172"/>
    </source>
</evidence>
<evidence type="ECO:0000313" key="2">
    <source>
        <dbReference type="EMBL" id="MBO8442264.1"/>
    </source>
</evidence>
<dbReference type="AlphaFoldDB" id="A0A9D9E6J6"/>
<name>A0A9D9E6J6_9SPIR</name>
<feature type="domain" description="DUF985" evidence="1">
    <location>
        <begin position="5"/>
        <end position="119"/>
    </location>
</feature>
<reference evidence="2" key="2">
    <citation type="journal article" date="2021" name="PeerJ">
        <title>Extensive microbial diversity within the chicken gut microbiome revealed by metagenomics and culture.</title>
        <authorList>
            <person name="Gilroy R."/>
            <person name="Ravi A."/>
            <person name="Getino M."/>
            <person name="Pursley I."/>
            <person name="Horton D.L."/>
            <person name="Alikhan N.F."/>
            <person name="Baker D."/>
            <person name="Gharbi K."/>
            <person name="Hall N."/>
            <person name="Watson M."/>
            <person name="Adriaenssens E.M."/>
            <person name="Foster-Nyarko E."/>
            <person name="Jarju S."/>
            <person name="Secka A."/>
            <person name="Antonio M."/>
            <person name="Oren A."/>
            <person name="Chaudhuri R.R."/>
            <person name="La Ragione R."/>
            <person name="Hildebrand F."/>
            <person name="Pallen M.J."/>
        </authorList>
    </citation>
    <scope>NUCLEOTIDE SEQUENCE</scope>
    <source>
        <strain evidence="2">11167</strain>
    </source>
</reference>
<dbReference type="InterPro" id="IPR009327">
    <property type="entry name" value="Cupin_DUF985"/>
</dbReference>
<reference evidence="2" key="1">
    <citation type="submission" date="2020-10" db="EMBL/GenBank/DDBJ databases">
        <authorList>
            <person name="Gilroy R."/>
        </authorList>
    </citation>
    <scope>NUCLEOTIDE SEQUENCE</scope>
    <source>
        <strain evidence="2">11167</strain>
    </source>
</reference>
<dbReference type="InterPro" id="IPR014710">
    <property type="entry name" value="RmlC-like_jellyroll"/>
</dbReference>
<sequence>MDVEDVIERYGLIPLAGEGGWYRFITRFSGLEAGSIYYLVTPTSFSSLHRLSEDELWFFLDGDECEQLTFSEEDGESSIAILGKECRHSLVKAGLWQATRLKGGGRWALFSTVMCPHYDEGMYSAPDEAMLVRHPFLKDYLNA</sequence>
<dbReference type="EMBL" id="JADIMU010000005">
    <property type="protein sequence ID" value="MBO8442264.1"/>
    <property type="molecule type" value="Genomic_DNA"/>
</dbReference>
<evidence type="ECO:0000313" key="3">
    <source>
        <dbReference type="Proteomes" id="UP000823633"/>
    </source>
</evidence>
<dbReference type="PANTHER" id="PTHR33387">
    <property type="entry name" value="RMLC-LIKE JELLY ROLL FOLD PROTEIN"/>
    <property type="match status" value="1"/>
</dbReference>
<dbReference type="Proteomes" id="UP000823633">
    <property type="component" value="Unassembled WGS sequence"/>
</dbReference>
<comment type="caution">
    <text evidence="2">The sequence shown here is derived from an EMBL/GenBank/DDBJ whole genome shotgun (WGS) entry which is preliminary data.</text>
</comment>